<proteinExistence type="predicted"/>
<organism evidence="1 2">
    <name type="scientific">Thiothrix unzii</name>
    <dbReference type="NCBI Taxonomy" id="111769"/>
    <lineage>
        <taxon>Bacteria</taxon>
        <taxon>Pseudomonadati</taxon>
        <taxon>Pseudomonadota</taxon>
        <taxon>Gammaproteobacteria</taxon>
        <taxon>Thiotrichales</taxon>
        <taxon>Thiotrichaceae</taxon>
        <taxon>Thiothrix</taxon>
    </lineage>
</organism>
<dbReference type="RefSeq" id="WP_210220046.1">
    <property type="nucleotide sequence ID" value="NZ_CP072793.1"/>
</dbReference>
<protein>
    <submittedName>
        <fullName evidence="1">Uncharacterized protein</fullName>
    </submittedName>
</protein>
<gene>
    <name evidence="1" type="ORF">J9260_05610</name>
</gene>
<accession>A0A975FBL9</accession>
<evidence type="ECO:0000313" key="2">
    <source>
        <dbReference type="Proteomes" id="UP000672009"/>
    </source>
</evidence>
<dbReference type="Proteomes" id="UP000672009">
    <property type="component" value="Chromosome"/>
</dbReference>
<sequence>MPSRLLKFLQTFRRHGQIDPALKRAYPNLPNCLLKRHSALLSMSLAGNRHG</sequence>
<name>A0A975FBL9_9GAMM</name>
<keyword evidence="2" id="KW-1185">Reference proteome</keyword>
<dbReference type="KEGG" id="tun:J9260_05610"/>
<dbReference type="AlphaFoldDB" id="A0A975FBL9"/>
<dbReference type="EMBL" id="CP072793">
    <property type="protein sequence ID" value="QTR54564.1"/>
    <property type="molecule type" value="Genomic_DNA"/>
</dbReference>
<evidence type="ECO:0000313" key="1">
    <source>
        <dbReference type="EMBL" id="QTR54564.1"/>
    </source>
</evidence>
<reference evidence="1" key="1">
    <citation type="submission" date="2021-04" db="EMBL/GenBank/DDBJ databases">
        <title>Genomics, taxonomy and metabolism of representatives of sulfur bacteria of the genus Thiothrix: Thiothrix fructosivorans QT, Thiothrix unzii A1T and three new species, Thiothrix subterranea sp. nov., Thiothrix litoralis sp. nov. and 'Candidatus Thiothrix anitrata' sp. nov.</title>
        <authorList>
            <person name="Ravin N.V."/>
            <person name="Smolyakov D."/>
            <person name="Rudenko T.S."/>
            <person name="Mardanov A.V."/>
            <person name="Beletsky A.V."/>
            <person name="Markov N.D."/>
            <person name="Fomenkov A.I."/>
            <person name="Roberts R.J."/>
            <person name="Karnachuk O.V."/>
            <person name="Novikov A."/>
            <person name="Grabovich M.Y."/>
        </authorList>
    </citation>
    <scope>NUCLEOTIDE SEQUENCE</scope>
    <source>
        <strain evidence="1">A1</strain>
    </source>
</reference>